<dbReference type="InterPro" id="IPR044855">
    <property type="entry name" value="CoA-Trfase_III_dom3_sf"/>
</dbReference>
<evidence type="ECO:0000256" key="1">
    <source>
        <dbReference type="SAM" id="MobiDB-lite"/>
    </source>
</evidence>
<comment type="caution">
    <text evidence="2">The sequence shown here is derived from an EMBL/GenBank/DDBJ whole genome shotgun (WGS) entry which is preliminary data.</text>
</comment>
<dbReference type="AlphaFoldDB" id="A0A3M8LBG0"/>
<dbReference type="Gene3D" id="3.30.1540.10">
    <property type="entry name" value="formyl-coa transferase, domain 3"/>
    <property type="match status" value="1"/>
</dbReference>
<dbReference type="EMBL" id="RDSR01000012">
    <property type="protein sequence ID" value="RNE62289.1"/>
    <property type="molecule type" value="Genomic_DNA"/>
</dbReference>
<name>A0A3M8LBG0_9MICO</name>
<evidence type="ECO:0000313" key="2">
    <source>
        <dbReference type="EMBL" id="RNE62289.1"/>
    </source>
</evidence>
<dbReference type="SUPFAM" id="SSF89796">
    <property type="entry name" value="CoA-transferase family III (CaiB/BaiF)"/>
    <property type="match status" value="2"/>
</dbReference>
<sequence length="455" mass="47693">MWVALGENEGHLALVAPGGEPGLQSHLPVDSLTRGAVAAASLAAALLAAEAGDEPAGVPHVALGPDRIRTALTSDRHFRLDGKEPPGVWAEFSGFWRCGDGWVRTHANYPHHRGRLLEMLGLPTDADTAAFEDRLASLDPLQVEQQAGAVGAIAVAVRTTEEWAAHPQAEAVRGLPLITMRLLCDAEAPKRPTASNPAAPVAGIRVLDLTRVIAGPVATRTLALLGADVLRVDSPALPEVGWQHLDTGAGKRSTLLDLRQAADRRTFDGLLSQADVVVTGYRPDALAAFGLSSEELAERHPGIVVGRISAWGGTGPWGGRRGFDSIVQAASGIGWLESPDGHRPGALPVQALDHTGGYLLAAGVLSSLRRMRHEGGSRLVEVSLARLAQELLALPREPEAVAPMPPAEPTTVTVRAPSGEITYALPALAYEGGPTDWPAPSHPWGSDGPEWATGA</sequence>
<proteinExistence type="predicted"/>
<organism evidence="2 3">
    <name type="scientific">Cryobacterium tepidiphilum</name>
    <dbReference type="NCBI Taxonomy" id="2486026"/>
    <lineage>
        <taxon>Bacteria</taxon>
        <taxon>Bacillati</taxon>
        <taxon>Actinomycetota</taxon>
        <taxon>Actinomycetes</taxon>
        <taxon>Micrococcales</taxon>
        <taxon>Microbacteriaceae</taxon>
        <taxon>Cryobacterium</taxon>
    </lineage>
</organism>
<dbReference type="PANTHER" id="PTHR48228">
    <property type="entry name" value="SUCCINYL-COA--D-CITRAMALATE COA-TRANSFERASE"/>
    <property type="match status" value="1"/>
</dbReference>
<keyword evidence="2" id="KW-0808">Transferase</keyword>
<gene>
    <name evidence="2" type="ORF">EEJ31_08680</name>
</gene>
<evidence type="ECO:0000313" key="3">
    <source>
        <dbReference type="Proteomes" id="UP000279859"/>
    </source>
</evidence>
<dbReference type="OrthoDB" id="9058532at2"/>
<dbReference type="Gene3D" id="3.40.50.10540">
    <property type="entry name" value="Crotonobetainyl-coa:carnitine coa-transferase, domain 1"/>
    <property type="match status" value="2"/>
</dbReference>
<dbReference type="GO" id="GO:0016740">
    <property type="term" value="F:transferase activity"/>
    <property type="evidence" value="ECO:0007669"/>
    <property type="project" value="UniProtKB-KW"/>
</dbReference>
<dbReference type="Proteomes" id="UP000279859">
    <property type="component" value="Unassembled WGS sequence"/>
</dbReference>
<accession>A0A3M8LBG0</accession>
<dbReference type="InterPro" id="IPR023606">
    <property type="entry name" value="CoA-Trfase_III_dom_1_sf"/>
</dbReference>
<dbReference type="Pfam" id="PF02515">
    <property type="entry name" value="CoA_transf_3"/>
    <property type="match status" value="1"/>
</dbReference>
<dbReference type="InterPro" id="IPR003673">
    <property type="entry name" value="CoA-Trfase_fam_III"/>
</dbReference>
<feature type="region of interest" description="Disordered" evidence="1">
    <location>
        <begin position="434"/>
        <end position="455"/>
    </location>
</feature>
<keyword evidence="3" id="KW-1185">Reference proteome</keyword>
<protein>
    <submittedName>
        <fullName evidence="2">CoA transferase</fullName>
    </submittedName>
</protein>
<reference evidence="2 3" key="1">
    <citation type="submission" date="2018-11" db="EMBL/GenBank/DDBJ databases">
        <title>Cryobacterium sp. nov., isolated from rhizosphere soil of lettuce.</title>
        <authorList>
            <person name="Wang Y."/>
        </authorList>
    </citation>
    <scope>NUCLEOTIDE SEQUENCE [LARGE SCALE GENOMIC DNA]</scope>
    <source>
        <strain evidence="2 3">NEAU-85</strain>
    </source>
</reference>
<dbReference type="PANTHER" id="PTHR48228:SF4">
    <property type="entry name" value="BLR3030 PROTEIN"/>
    <property type="match status" value="1"/>
</dbReference>
<dbReference type="InterPro" id="IPR050509">
    <property type="entry name" value="CoA-transferase_III"/>
</dbReference>